<gene>
    <name evidence="8" type="ORF">DFA_06387</name>
</gene>
<dbReference type="OrthoDB" id="20088at2759"/>
<protein>
    <recommendedName>
        <fullName evidence="10">Glucose-methanol-choline oxidoreductase N-terminal domain-containing protein</fullName>
    </recommendedName>
</protein>
<evidence type="ECO:0008006" key="10">
    <source>
        <dbReference type="Google" id="ProtNLM"/>
    </source>
</evidence>
<dbReference type="InterPro" id="IPR000172">
    <property type="entry name" value="GMC_OxRdtase_N"/>
</dbReference>
<feature type="domain" description="Glucose-methanol-choline oxidoreductase N-terminal" evidence="6">
    <location>
        <begin position="66"/>
        <end position="283"/>
    </location>
</feature>
<reference evidence="9" key="1">
    <citation type="journal article" date="2011" name="Genome Res.">
        <title>Phylogeny-wide analysis of social amoeba genomes highlights ancient origins for complex intercellular communication.</title>
        <authorList>
            <person name="Heidel A.J."/>
            <person name="Lawal H.M."/>
            <person name="Felder M."/>
            <person name="Schilde C."/>
            <person name="Helps N.R."/>
            <person name="Tunggal B."/>
            <person name="Rivero F."/>
            <person name="John U."/>
            <person name="Schleicher M."/>
            <person name="Eichinger L."/>
            <person name="Platzer M."/>
            <person name="Noegel A.A."/>
            <person name="Schaap P."/>
            <person name="Gloeckner G."/>
        </authorList>
    </citation>
    <scope>NUCLEOTIDE SEQUENCE [LARGE SCALE GENOMIC DNA]</scope>
    <source>
        <strain evidence="9">SH3</strain>
    </source>
</reference>
<dbReference type="PANTHER" id="PTHR11552:SF147">
    <property type="entry name" value="CHOLINE DEHYDROGENASE, MITOCHONDRIAL"/>
    <property type="match status" value="1"/>
</dbReference>
<evidence type="ECO:0000259" key="6">
    <source>
        <dbReference type="Pfam" id="PF00732"/>
    </source>
</evidence>
<keyword evidence="4 5" id="KW-0274">FAD</keyword>
<evidence type="ECO:0000256" key="1">
    <source>
        <dbReference type="ARBA" id="ARBA00001974"/>
    </source>
</evidence>
<dbReference type="Gene3D" id="3.30.560.10">
    <property type="entry name" value="Glucose Oxidase, domain 3"/>
    <property type="match status" value="2"/>
</dbReference>
<dbReference type="Proteomes" id="UP000007797">
    <property type="component" value="Unassembled WGS sequence"/>
</dbReference>
<dbReference type="SUPFAM" id="SSF51905">
    <property type="entry name" value="FAD/NAD(P)-binding domain"/>
    <property type="match status" value="1"/>
</dbReference>
<dbReference type="InterPro" id="IPR036188">
    <property type="entry name" value="FAD/NAD-bd_sf"/>
</dbReference>
<evidence type="ECO:0000256" key="5">
    <source>
        <dbReference type="PIRSR" id="PIRSR000137-2"/>
    </source>
</evidence>
<organism evidence="8 9">
    <name type="scientific">Cavenderia fasciculata</name>
    <name type="common">Slime mold</name>
    <name type="synonym">Dictyostelium fasciculatum</name>
    <dbReference type="NCBI Taxonomy" id="261658"/>
    <lineage>
        <taxon>Eukaryota</taxon>
        <taxon>Amoebozoa</taxon>
        <taxon>Evosea</taxon>
        <taxon>Eumycetozoa</taxon>
        <taxon>Dictyostelia</taxon>
        <taxon>Acytosteliales</taxon>
        <taxon>Cavenderiaceae</taxon>
        <taxon>Cavenderia</taxon>
    </lineage>
</organism>
<accession>F4PIV3</accession>
<dbReference type="GO" id="GO:0050660">
    <property type="term" value="F:flavin adenine dinucleotide binding"/>
    <property type="evidence" value="ECO:0007669"/>
    <property type="project" value="InterPro"/>
</dbReference>
<dbReference type="STRING" id="1054147.F4PIV3"/>
<evidence type="ECO:0000256" key="3">
    <source>
        <dbReference type="ARBA" id="ARBA00022630"/>
    </source>
</evidence>
<name>F4PIV3_CACFS</name>
<evidence type="ECO:0000256" key="2">
    <source>
        <dbReference type="ARBA" id="ARBA00010790"/>
    </source>
</evidence>
<dbReference type="PANTHER" id="PTHR11552">
    <property type="entry name" value="GLUCOSE-METHANOL-CHOLINE GMC OXIDOREDUCTASE"/>
    <property type="match status" value="1"/>
</dbReference>
<feature type="domain" description="Glucose-methanol-choline oxidoreductase C-terminal" evidence="7">
    <location>
        <begin position="351"/>
        <end position="483"/>
    </location>
</feature>
<dbReference type="KEGG" id="dfa:DFA_06387"/>
<dbReference type="EMBL" id="GL883007">
    <property type="protein sequence ID" value="EGG24239.1"/>
    <property type="molecule type" value="Genomic_DNA"/>
</dbReference>
<evidence type="ECO:0000259" key="7">
    <source>
        <dbReference type="Pfam" id="PF05199"/>
    </source>
</evidence>
<proteinExistence type="inferred from homology"/>
<dbReference type="PIRSF" id="PIRSF000137">
    <property type="entry name" value="Alcohol_oxidase"/>
    <property type="match status" value="1"/>
</dbReference>
<evidence type="ECO:0000313" key="8">
    <source>
        <dbReference type="EMBL" id="EGG24239.1"/>
    </source>
</evidence>
<dbReference type="RefSeq" id="XP_004362090.1">
    <property type="nucleotide sequence ID" value="XM_004362033.1"/>
</dbReference>
<evidence type="ECO:0000313" key="9">
    <source>
        <dbReference type="Proteomes" id="UP000007797"/>
    </source>
</evidence>
<feature type="binding site" evidence="5">
    <location>
        <begin position="77"/>
        <end position="80"/>
    </location>
    <ligand>
        <name>FAD</name>
        <dbReference type="ChEBI" id="CHEBI:57692"/>
    </ligand>
</feature>
<dbReference type="InterPro" id="IPR007867">
    <property type="entry name" value="GMC_OxRtase_C"/>
</dbReference>
<dbReference type="InterPro" id="IPR012132">
    <property type="entry name" value="GMC_OxRdtase"/>
</dbReference>
<comment type="similarity">
    <text evidence="2">Belongs to the GMC oxidoreductase family.</text>
</comment>
<keyword evidence="3" id="KW-0285">Flavoprotein</keyword>
<evidence type="ECO:0000256" key="4">
    <source>
        <dbReference type="ARBA" id="ARBA00022827"/>
    </source>
</evidence>
<dbReference type="Gene3D" id="3.50.50.60">
    <property type="entry name" value="FAD/NAD(P)-binding domain"/>
    <property type="match status" value="2"/>
</dbReference>
<sequence length="501" mass="56735">MASKLSDDKKTSVLLVERGEWDTDPFIYNTSDWYYHWGMNPTPLYIHKYFGESEPRLNGKKPINLLSNMVGGCSSMNGMVSNSGSFIFDYEKWGEITGAKENWSGEIAKGLFKEFLDDFPIYFENRNRTWLNEIGQAIERSLGYQWNRDGYIHLDPSGYSTKQFWMTPMQRRISPYSQLLKDSKALETRCNLNILVNHRAVKMEYASNWKRQVVVTGVWIQNTQTKKRWFIKVRKEVIVSMGAVETPKFLQLNGIGDKGRLESLGIPVVVDSPGVGRNLQDHTEVFYLGRSVARSLVNITYTIRNSVIDGYTIFGPRNASTQGHKYLVNIDIIQRVGYVPTFACNIESNRPESRGYVEINSKDPLADPVIFTNYYSDPRDLEYVILGLQECVQVQEELTKMGVLDPSTPIPLGPQSTRSDYTNYIIATSMTDYHLSSTVRMGHSKDPSSPLDGNLQVKGLKNVRVVDASVFPFIPGANLATPLSLLSYQAAKLIKKSTTSN</sequence>
<dbReference type="Pfam" id="PF00732">
    <property type="entry name" value="GMC_oxred_N"/>
    <property type="match status" value="1"/>
</dbReference>
<keyword evidence="9" id="KW-1185">Reference proteome</keyword>
<dbReference type="AlphaFoldDB" id="F4PIV3"/>
<dbReference type="Pfam" id="PF05199">
    <property type="entry name" value="GMC_oxred_C"/>
    <property type="match status" value="1"/>
</dbReference>
<dbReference type="GeneID" id="14876236"/>
<dbReference type="GO" id="GO:0016614">
    <property type="term" value="F:oxidoreductase activity, acting on CH-OH group of donors"/>
    <property type="evidence" value="ECO:0007669"/>
    <property type="project" value="InterPro"/>
</dbReference>
<comment type="cofactor">
    <cofactor evidence="1 5">
        <name>FAD</name>
        <dbReference type="ChEBI" id="CHEBI:57692"/>
    </cofactor>
</comment>
<dbReference type="SUPFAM" id="SSF54373">
    <property type="entry name" value="FAD-linked reductases, C-terminal domain"/>
    <property type="match status" value="1"/>
</dbReference>